<dbReference type="InParanoid" id="A0A369JHB0"/>
<dbReference type="Proteomes" id="UP000076154">
    <property type="component" value="Unassembled WGS sequence"/>
</dbReference>
<evidence type="ECO:0000313" key="1">
    <source>
        <dbReference type="EMBL" id="RDB21571.1"/>
    </source>
</evidence>
<evidence type="ECO:0000313" key="2">
    <source>
        <dbReference type="Proteomes" id="UP000076154"/>
    </source>
</evidence>
<dbReference type="AlphaFoldDB" id="A0A369JHB0"/>
<sequence>MSPLSHPVSNATDFLYICLQQCVLSHGRFSKYINGTPKVRKQKTEVELTSRVDSFTHSLVLLPLSDDHIPHPILVPNTPALHTKRTVHAVAQEDTLSRIYDIQYTRYWRGFGPDAQASRSRRGGAATVSAGAFTLSCSASRRSEIPRSNTPVRVKKPVHQPISVRFVIGLMVHFSAYTNVSAIRTCEMIQYLTYFDFSGSQM</sequence>
<keyword evidence="2" id="KW-1185">Reference proteome</keyword>
<reference evidence="1" key="1">
    <citation type="submission" date="2018-04" db="EMBL/GenBank/DDBJ databases">
        <title>Whole genome sequencing of Hypsizygus marmoreus.</title>
        <authorList>
            <person name="Choi I.-G."/>
            <person name="Min B."/>
            <person name="Kim J.-G."/>
            <person name="Kim S."/>
            <person name="Oh Y.-L."/>
            <person name="Kong W.-S."/>
            <person name="Park H."/>
            <person name="Jeong J."/>
            <person name="Song E.-S."/>
        </authorList>
    </citation>
    <scope>NUCLEOTIDE SEQUENCE [LARGE SCALE GENOMIC DNA]</scope>
    <source>
        <strain evidence="1">51987-8</strain>
    </source>
</reference>
<gene>
    <name evidence="1" type="ORF">Hypma_011184</name>
</gene>
<protein>
    <submittedName>
        <fullName evidence="1">Uncharacterized protein</fullName>
    </submittedName>
</protein>
<name>A0A369JHB0_HYPMA</name>
<accession>A0A369JHB0</accession>
<comment type="caution">
    <text evidence="1">The sequence shown here is derived from an EMBL/GenBank/DDBJ whole genome shotgun (WGS) entry which is preliminary data.</text>
</comment>
<dbReference type="EMBL" id="LUEZ02000054">
    <property type="protein sequence ID" value="RDB21571.1"/>
    <property type="molecule type" value="Genomic_DNA"/>
</dbReference>
<organism evidence="1 2">
    <name type="scientific">Hypsizygus marmoreus</name>
    <name type="common">White beech mushroom</name>
    <name type="synonym">Agaricus marmoreus</name>
    <dbReference type="NCBI Taxonomy" id="39966"/>
    <lineage>
        <taxon>Eukaryota</taxon>
        <taxon>Fungi</taxon>
        <taxon>Dikarya</taxon>
        <taxon>Basidiomycota</taxon>
        <taxon>Agaricomycotina</taxon>
        <taxon>Agaricomycetes</taxon>
        <taxon>Agaricomycetidae</taxon>
        <taxon>Agaricales</taxon>
        <taxon>Tricholomatineae</taxon>
        <taxon>Lyophyllaceae</taxon>
        <taxon>Hypsizygus</taxon>
    </lineage>
</organism>
<proteinExistence type="predicted"/>